<feature type="region of interest" description="Disordered" evidence="1">
    <location>
        <begin position="932"/>
        <end position="1006"/>
    </location>
</feature>
<feature type="transmembrane region" description="Helical" evidence="2">
    <location>
        <begin position="262"/>
        <end position="281"/>
    </location>
</feature>
<feature type="transmembrane region" description="Helical" evidence="2">
    <location>
        <begin position="59"/>
        <end position="79"/>
    </location>
</feature>
<accession>A0A517Z0R2</accession>
<feature type="compositionally biased region" description="Basic residues" evidence="1">
    <location>
        <begin position="566"/>
        <end position="575"/>
    </location>
</feature>
<sequence>MSVRTNLPHLHLLLAQAGGLMILAVIGLSLIQLVLSRLHRSAGPDSLREQSSEARVKELATWIVGATAVFALYGSLLPFNFQQLPAEVVRTALDRFLRSLNHLPSKRDFLLNVTLFLPFGYGMFAWLEPRPGWDLRQVRSLIVLPAACLLVSLPAELGQIWLQGRVCSAWDVAAHLAGSLLGAAGWLLTSRAVIRHIPADDEEPAARPARLVLYAYIAIVLLASLFPFDLVPNLSSIADAYRRGRIQLQFTLPDTPDELKELIFHAFFCIPLGVLAASLFVREGRVRYAPALLVAACLAAGVEFLQLWIRSRFSQVNHAFVGTLGAWFGVITSDLMFRLRRNCEDDTRHPFAHPATWLNLAILYSLFPLFFFSWPADLTGLLESPQLQSLQSLPFQRLHQASPLNASTLILQKVLLYIPTGYLCATAILCARDRFSMRLTGIVATVVIFAVPIAVEWLQLYLPDRTADVTDVLLGTFGGLIGVLTVQATRQGVVAPVGVCMKSGLLEFFIPSSEAKFGHFMRDGASIRKRELTQSFHGYEPVDHGRQISAGSADDVTRAGANNRGGRSRFSKHAVARPESRGYPVSMSHSEYASACGMTGPLRLLVEDQHGNGTSHTFTRPTVLVGRMEGCDLQLEFPEVARRHLLFQLIDGRWAWFDLTGLSPRESGWLNSGNRLQCGPFAIRLHDDADKPAPSARHQGAVRNDRGSKFQLSFHNALQAQSGPKYRRLRDLVTLVGRVPPAHIRLAHPTVSRIHCLIVNTHRGLWLTDLASTSGTFVNERLVDVARLNLGDEIHIGDYDVTLSTQNTPLTASEQSDEKSAASSSELELPAIDAATSWPAIMPQPSDGDISTSRSSVEITGSSNGMLGTLLEHFSAMQREMMQQSQQQMMMMMQMFGQLQKSQLEAIREDLQRVQEITRELCEAQAQFAAQEATRQAASQQEHHQLPPPPATFMNGAPSSAGQLPWLPGLSPPVPPEADEAEEEDSRPRASHKDVTTHAQLSERIRVLERERNSRWQKIVSFLSTGS</sequence>
<evidence type="ECO:0000256" key="1">
    <source>
        <dbReference type="SAM" id="MobiDB-lite"/>
    </source>
</evidence>
<keyword evidence="2" id="KW-0472">Membrane</keyword>
<feature type="transmembrane region" description="Helical" evidence="2">
    <location>
        <begin position="12"/>
        <end position="38"/>
    </location>
</feature>
<evidence type="ECO:0000313" key="4">
    <source>
        <dbReference type="EMBL" id="QDU36067.1"/>
    </source>
</evidence>
<dbReference type="PANTHER" id="PTHR23308">
    <property type="entry name" value="NUCLEAR INHIBITOR OF PROTEIN PHOSPHATASE-1"/>
    <property type="match status" value="1"/>
</dbReference>
<keyword evidence="2" id="KW-0812">Transmembrane</keyword>
<reference evidence="4 5" key="1">
    <citation type="submission" date="2019-02" db="EMBL/GenBank/DDBJ databases">
        <title>Deep-cultivation of Planctomycetes and their phenomic and genomic characterization uncovers novel biology.</title>
        <authorList>
            <person name="Wiegand S."/>
            <person name="Jogler M."/>
            <person name="Boedeker C."/>
            <person name="Pinto D."/>
            <person name="Vollmers J."/>
            <person name="Rivas-Marin E."/>
            <person name="Kohn T."/>
            <person name="Peeters S.H."/>
            <person name="Heuer A."/>
            <person name="Rast P."/>
            <person name="Oberbeckmann S."/>
            <person name="Bunk B."/>
            <person name="Jeske O."/>
            <person name="Meyerdierks A."/>
            <person name="Storesund J.E."/>
            <person name="Kallscheuer N."/>
            <person name="Luecker S."/>
            <person name="Lage O.M."/>
            <person name="Pohl T."/>
            <person name="Merkel B.J."/>
            <person name="Hornburger P."/>
            <person name="Mueller R.-W."/>
            <person name="Bruemmer F."/>
            <person name="Labrenz M."/>
            <person name="Spormann A.M."/>
            <person name="Op den Camp H."/>
            <person name="Overmann J."/>
            <person name="Amann R."/>
            <person name="Jetten M.S.M."/>
            <person name="Mascher T."/>
            <person name="Medema M.H."/>
            <person name="Devos D.P."/>
            <person name="Kaster A.-K."/>
            <person name="Ovreas L."/>
            <person name="Rohde M."/>
            <person name="Galperin M.Y."/>
            <person name="Jogler C."/>
        </authorList>
    </citation>
    <scope>NUCLEOTIDE SEQUENCE [LARGE SCALE GENOMIC DNA]</scope>
    <source>
        <strain evidence="4 5">Mal4</strain>
    </source>
</reference>
<feature type="transmembrane region" description="Helical" evidence="2">
    <location>
        <begin position="109"/>
        <end position="129"/>
    </location>
</feature>
<dbReference type="Pfam" id="PF04892">
    <property type="entry name" value="VanZ"/>
    <property type="match status" value="2"/>
</dbReference>
<dbReference type="AlphaFoldDB" id="A0A517Z0R2"/>
<name>A0A517Z0R2_9PLAN</name>
<feature type="transmembrane region" description="Helical" evidence="2">
    <location>
        <begin position="141"/>
        <end position="162"/>
    </location>
</feature>
<dbReference type="EMBL" id="CP036275">
    <property type="protein sequence ID" value="QDU36067.1"/>
    <property type="molecule type" value="Genomic_DNA"/>
</dbReference>
<gene>
    <name evidence="4" type="ORF">Mal4_03500</name>
</gene>
<evidence type="ECO:0000256" key="2">
    <source>
        <dbReference type="SAM" id="Phobius"/>
    </source>
</evidence>
<feature type="transmembrane region" description="Helical" evidence="2">
    <location>
        <begin position="357"/>
        <end position="376"/>
    </location>
</feature>
<dbReference type="KEGG" id="mri:Mal4_03500"/>
<evidence type="ECO:0000259" key="3">
    <source>
        <dbReference type="PROSITE" id="PS50006"/>
    </source>
</evidence>
<feature type="transmembrane region" description="Helical" evidence="2">
    <location>
        <begin position="439"/>
        <end position="462"/>
    </location>
</feature>
<proteinExistence type="predicted"/>
<organism evidence="4 5">
    <name type="scientific">Maioricimonas rarisocia</name>
    <dbReference type="NCBI Taxonomy" id="2528026"/>
    <lineage>
        <taxon>Bacteria</taxon>
        <taxon>Pseudomonadati</taxon>
        <taxon>Planctomycetota</taxon>
        <taxon>Planctomycetia</taxon>
        <taxon>Planctomycetales</taxon>
        <taxon>Planctomycetaceae</taxon>
        <taxon>Maioricimonas</taxon>
    </lineage>
</organism>
<dbReference type="OrthoDB" id="283584at2"/>
<feature type="transmembrane region" description="Helical" evidence="2">
    <location>
        <begin position="315"/>
        <end position="337"/>
    </location>
</feature>
<feature type="domain" description="FHA" evidence="3">
    <location>
        <begin position="734"/>
        <end position="783"/>
    </location>
</feature>
<feature type="transmembrane region" description="Helical" evidence="2">
    <location>
        <begin position="288"/>
        <end position="309"/>
    </location>
</feature>
<feature type="compositionally biased region" description="Polar residues" evidence="1">
    <location>
        <begin position="849"/>
        <end position="863"/>
    </location>
</feature>
<protein>
    <submittedName>
        <fullName evidence="4">VanZ like family protein</fullName>
    </submittedName>
</protein>
<dbReference type="Pfam" id="PF00498">
    <property type="entry name" value="FHA"/>
    <property type="match status" value="1"/>
</dbReference>
<dbReference type="CDD" id="cd00060">
    <property type="entry name" value="FHA"/>
    <property type="match status" value="2"/>
</dbReference>
<dbReference type="InterPro" id="IPR008984">
    <property type="entry name" value="SMAD_FHA_dom_sf"/>
</dbReference>
<feature type="region of interest" description="Disordered" evidence="1">
    <location>
        <begin position="840"/>
        <end position="863"/>
    </location>
</feature>
<keyword evidence="5" id="KW-1185">Reference proteome</keyword>
<dbReference type="InterPro" id="IPR050923">
    <property type="entry name" value="Cell_Proc_Reg/RNA_Proc"/>
</dbReference>
<dbReference type="SUPFAM" id="SSF49879">
    <property type="entry name" value="SMAD/FHA domain"/>
    <property type="match status" value="2"/>
</dbReference>
<dbReference type="NCBIfam" id="NF037970">
    <property type="entry name" value="vanZ_1"/>
    <property type="match status" value="1"/>
</dbReference>
<feature type="compositionally biased region" description="Basic and acidic residues" evidence="1">
    <location>
        <begin position="986"/>
        <end position="1006"/>
    </location>
</feature>
<feature type="domain" description="FHA" evidence="3">
    <location>
        <begin position="623"/>
        <end position="676"/>
    </location>
</feature>
<feature type="region of interest" description="Disordered" evidence="1">
    <location>
        <begin position="546"/>
        <end position="575"/>
    </location>
</feature>
<dbReference type="RefSeq" id="WP_145366771.1">
    <property type="nucleotide sequence ID" value="NZ_CP036275.1"/>
</dbReference>
<keyword evidence="2" id="KW-1133">Transmembrane helix</keyword>
<dbReference type="InterPro" id="IPR000253">
    <property type="entry name" value="FHA_dom"/>
</dbReference>
<feature type="transmembrane region" description="Helical" evidence="2">
    <location>
        <begin position="168"/>
        <end position="188"/>
    </location>
</feature>
<dbReference type="Proteomes" id="UP000320496">
    <property type="component" value="Chromosome"/>
</dbReference>
<evidence type="ECO:0000313" key="5">
    <source>
        <dbReference type="Proteomes" id="UP000320496"/>
    </source>
</evidence>
<dbReference type="Gene3D" id="2.60.200.20">
    <property type="match status" value="2"/>
</dbReference>
<dbReference type="InterPro" id="IPR006976">
    <property type="entry name" value="VanZ-like"/>
</dbReference>
<dbReference type="SMART" id="SM00240">
    <property type="entry name" value="FHA"/>
    <property type="match status" value="2"/>
</dbReference>
<feature type="transmembrane region" description="Helical" evidence="2">
    <location>
        <begin position="414"/>
        <end position="432"/>
    </location>
</feature>
<dbReference type="PROSITE" id="PS50006">
    <property type="entry name" value="FHA_DOMAIN"/>
    <property type="match status" value="2"/>
</dbReference>
<feature type="transmembrane region" description="Helical" evidence="2">
    <location>
        <begin position="209"/>
        <end position="228"/>
    </location>
</feature>